<dbReference type="EMBL" id="JAGRPV010000001">
    <property type="protein sequence ID" value="MDI4643638.1"/>
    <property type="molecule type" value="Genomic_DNA"/>
</dbReference>
<dbReference type="PROSITE" id="PS00380">
    <property type="entry name" value="RHODANESE_1"/>
    <property type="match status" value="1"/>
</dbReference>
<organism evidence="4 5">
    <name type="scientific">Cohnella hashimotonis</name>
    <dbReference type="NCBI Taxonomy" id="2826895"/>
    <lineage>
        <taxon>Bacteria</taxon>
        <taxon>Bacillati</taxon>
        <taxon>Bacillota</taxon>
        <taxon>Bacilli</taxon>
        <taxon>Bacillales</taxon>
        <taxon>Paenibacillaceae</taxon>
        <taxon>Cohnella</taxon>
    </lineage>
</organism>
<dbReference type="PANTHER" id="PTHR11364:SF27">
    <property type="entry name" value="SULFURTRANSFERASE"/>
    <property type="match status" value="1"/>
</dbReference>
<dbReference type="Gene3D" id="3.40.250.10">
    <property type="entry name" value="Rhodanese-like domain"/>
    <property type="match status" value="2"/>
</dbReference>
<dbReference type="InterPro" id="IPR036873">
    <property type="entry name" value="Rhodanese-like_dom_sf"/>
</dbReference>
<evidence type="ECO:0000259" key="3">
    <source>
        <dbReference type="PROSITE" id="PS50206"/>
    </source>
</evidence>
<dbReference type="CDD" id="cd01448">
    <property type="entry name" value="TST_Repeat_1"/>
    <property type="match status" value="1"/>
</dbReference>
<protein>
    <submittedName>
        <fullName evidence="4">Sulfurtransferase</fullName>
        <ecNumber evidence="4">2.8.1.-</ecNumber>
    </submittedName>
</protein>
<dbReference type="Pfam" id="PF00581">
    <property type="entry name" value="Rhodanese"/>
    <property type="match status" value="2"/>
</dbReference>
<dbReference type="RefSeq" id="WP_282906691.1">
    <property type="nucleotide sequence ID" value="NZ_JAGRPV010000001.1"/>
</dbReference>
<keyword evidence="1 4" id="KW-0808">Transferase</keyword>
<evidence type="ECO:0000256" key="1">
    <source>
        <dbReference type="ARBA" id="ARBA00022679"/>
    </source>
</evidence>
<gene>
    <name evidence="4" type="ORF">KB449_01645</name>
</gene>
<keyword evidence="2" id="KW-0677">Repeat</keyword>
<dbReference type="InterPro" id="IPR001763">
    <property type="entry name" value="Rhodanese-like_dom"/>
</dbReference>
<accession>A0ABT6T9Y8</accession>
<dbReference type="EC" id="2.8.1.-" evidence="4"/>
<dbReference type="CDD" id="cd01449">
    <property type="entry name" value="TST_Repeat_2"/>
    <property type="match status" value="1"/>
</dbReference>
<dbReference type="PANTHER" id="PTHR11364">
    <property type="entry name" value="THIOSULFATE SULFERTANSFERASE"/>
    <property type="match status" value="1"/>
</dbReference>
<dbReference type="InterPro" id="IPR045078">
    <property type="entry name" value="TST/MPST-like"/>
</dbReference>
<sequence>MSLSNVASVAQVQERLAGVERIVLLDVRFNPKDSAYGKNAYAKGHLPGALFIDFKADLTDPAQEHGGRSPLPSPERLASLFGSLGIDRETAVVAYEDGNGPAASRLWWLLRYLGADRAQVLDGGYSAWTAAGGDVSAEPAAAVAPREFVPAPRADWLVGVEEVRVASAGGGAALVDSRDAAQYAGREAPFDPVAGHIPGAANYFWKDTLEEGGAWKSPEQLRDWFGDLPQDGEIIVYCGSGISATPNVLALREAGYSNVKLYSGSWSDWISYDENRIATGEEEN</sequence>
<dbReference type="SUPFAM" id="SSF52821">
    <property type="entry name" value="Rhodanese/Cell cycle control phosphatase"/>
    <property type="match status" value="2"/>
</dbReference>
<keyword evidence="5" id="KW-1185">Reference proteome</keyword>
<evidence type="ECO:0000256" key="2">
    <source>
        <dbReference type="ARBA" id="ARBA00022737"/>
    </source>
</evidence>
<reference evidence="4" key="1">
    <citation type="submission" date="2023-04" db="EMBL/GenBank/DDBJ databases">
        <title>Comparative genomic analysis of Cohnella hashimotonis sp. nov., isolated from the International Space Station.</title>
        <authorList>
            <person name="Venkateswaran K."/>
            <person name="Simpson A."/>
        </authorList>
    </citation>
    <scope>NUCLEOTIDE SEQUENCE</scope>
    <source>
        <strain evidence="4">F6_2S_P_1</strain>
    </source>
</reference>
<proteinExistence type="predicted"/>
<name>A0ABT6T9Y8_9BACL</name>
<dbReference type="GO" id="GO:0016740">
    <property type="term" value="F:transferase activity"/>
    <property type="evidence" value="ECO:0007669"/>
    <property type="project" value="UniProtKB-KW"/>
</dbReference>
<dbReference type="Proteomes" id="UP001161691">
    <property type="component" value="Unassembled WGS sequence"/>
</dbReference>
<comment type="caution">
    <text evidence="4">The sequence shown here is derived from an EMBL/GenBank/DDBJ whole genome shotgun (WGS) entry which is preliminary data.</text>
</comment>
<feature type="domain" description="Rhodanese" evidence="3">
    <location>
        <begin position="168"/>
        <end position="278"/>
    </location>
</feature>
<evidence type="ECO:0000313" key="5">
    <source>
        <dbReference type="Proteomes" id="UP001161691"/>
    </source>
</evidence>
<evidence type="ECO:0000313" key="4">
    <source>
        <dbReference type="EMBL" id="MDI4643638.1"/>
    </source>
</evidence>
<feature type="domain" description="Rhodanese" evidence="3">
    <location>
        <begin position="18"/>
        <end position="137"/>
    </location>
</feature>
<dbReference type="SMART" id="SM00450">
    <property type="entry name" value="RHOD"/>
    <property type="match status" value="2"/>
</dbReference>
<dbReference type="InterPro" id="IPR001307">
    <property type="entry name" value="Thiosulphate_STrfase_CS"/>
</dbReference>
<dbReference type="PROSITE" id="PS50206">
    <property type="entry name" value="RHODANESE_3"/>
    <property type="match status" value="2"/>
</dbReference>